<comment type="caution">
    <text evidence="2">The sequence shown here is derived from an EMBL/GenBank/DDBJ whole genome shotgun (WGS) entry which is preliminary data.</text>
</comment>
<protein>
    <submittedName>
        <fullName evidence="2">Uncharacterized protein</fullName>
    </submittedName>
</protein>
<evidence type="ECO:0000256" key="1">
    <source>
        <dbReference type="SAM" id="MobiDB-lite"/>
    </source>
</evidence>
<proteinExistence type="predicted"/>
<keyword evidence="3" id="KW-1185">Reference proteome</keyword>
<dbReference type="EMBL" id="JANIIK010000037">
    <property type="protein sequence ID" value="KAJ3611812.1"/>
    <property type="molecule type" value="Genomic_DNA"/>
</dbReference>
<gene>
    <name evidence="2" type="ORF">NHX12_021825</name>
</gene>
<dbReference type="Proteomes" id="UP001148018">
    <property type="component" value="Unassembled WGS sequence"/>
</dbReference>
<name>A0A9Q0EQQ2_9TELE</name>
<evidence type="ECO:0000313" key="3">
    <source>
        <dbReference type="Proteomes" id="UP001148018"/>
    </source>
</evidence>
<organism evidence="2 3">
    <name type="scientific">Muraenolepis orangiensis</name>
    <name type="common">Patagonian moray cod</name>
    <dbReference type="NCBI Taxonomy" id="630683"/>
    <lineage>
        <taxon>Eukaryota</taxon>
        <taxon>Metazoa</taxon>
        <taxon>Chordata</taxon>
        <taxon>Craniata</taxon>
        <taxon>Vertebrata</taxon>
        <taxon>Euteleostomi</taxon>
        <taxon>Actinopterygii</taxon>
        <taxon>Neopterygii</taxon>
        <taxon>Teleostei</taxon>
        <taxon>Neoteleostei</taxon>
        <taxon>Acanthomorphata</taxon>
        <taxon>Zeiogadaria</taxon>
        <taxon>Gadariae</taxon>
        <taxon>Gadiformes</taxon>
        <taxon>Muraenolepidoidei</taxon>
        <taxon>Muraenolepididae</taxon>
        <taxon>Muraenolepis</taxon>
    </lineage>
</organism>
<reference evidence="2" key="1">
    <citation type="submission" date="2022-07" db="EMBL/GenBank/DDBJ databases">
        <title>Chromosome-level genome of Muraenolepis orangiensis.</title>
        <authorList>
            <person name="Kim J."/>
        </authorList>
    </citation>
    <scope>NUCLEOTIDE SEQUENCE</scope>
    <source>
        <strain evidence="2">KU_S4_2022</strain>
        <tissue evidence="2">Muscle</tissue>
    </source>
</reference>
<dbReference type="AlphaFoldDB" id="A0A9Q0EQQ2"/>
<sequence length="96" mass="10113">MGETMGELRGSYRGDDGGDDDGGGSTGEAMLLSFPAAAGGCLTLCYEALAVTHPFLPFPVLSGTGGPRYHGDLSSRQRCDAVMETDLSYHPRLQED</sequence>
<accession>A0A9Q0EQQ2</accession>
<evidence type="ECO:0000313" key="2">
    <source>
        <dbReference type="EMBL" id="KAJ3611812.1"/>
    </source>
</evidence>
<feature type="region of interest" description="Disordered" evidence="1">
    <location>
        <begin position="1"/>
        <end position="29"/>
    </location>
</feature>